<dbReference type="GO" id="GO:0005764">
    <property type="term" value="C:lysosome"/>
    <property type="evidence" value="ECO:0007669"/>
    <property type="project" value="TreeGrafter"/>
</dbReference>
<evidence type="ECO:0000256" key="2">
    <source>
        <dbReference type="ARBA" id="ARBA00010142"/>
    </source>
</evidence>
<comment type="similarity">
    <text evidence="1">Belongs to the small GTPase superfamily. Rab family.</text>
</comment>
<dbReference type="VEuPathDB" id="AmoebaDB:EDI_114920"/>
<dbReference type="InterPro" id="IPR001806">
    <property type="entry name" value="Small_GTPase"/>
</dbReference>
<keyword evidence="4" id="KW-0342">GTP-binding</keyword>
<evidence type="ECO:0000256" key="4">
    <source>
        <dbReference type="ARBA" id="ARBA00023134"/>
    </source>
</evidence>
<dbReference type="SMART" id="SM00176">
    <property type="entry name" value="RAN"/>
    <property type="match status" value="1"/>
</dbReference>
<dbReference type="GO" id="GO:0045335">
    <property type="term" value="C:phagocytic vesicle"/>
    <property type="evidence" value="ECO:0007669"/>
    <property type="project" value="TreeGrafter"/>
</dbReference>
<dbReference type="FunFam" id="3.40.50.300:FF:001560">
    <property type="entry name" value="Rab family GTPase"/>
    <property type="match status" value="1"/>
</dbReference>
<dbReference type="EMBL" id="DS550600">
    <property type="protein sequence ID" value="EDR22619.1"/>
    <property type="molecule type" value="Genomic_DNA"/>
</dbReference>
<dbReference type="Pfam" id="PF00071">
    <property type="entry name" value="Ras"/>
    <property type="match status" value="1"/>
</dbReference>
<keyword evidence="5" id="KW-0378">Hydrolase</keyword>
<dbReference type="InterPro" id="IPR027417">
    <property type="entry name" value="P-loop_NTPase"/>
</dbReference>
<evidence type="ECO:0000256" key="3">
    <source>
        <dbReference type="ARBA" id="ARBA00022741"/>
    </source>
</evidence>
<dbReference type="PRINTS" id="PR00449">
    <property type="entry name" value="RASTRNSFRMNG"/>
</dbReference>
<dbReference type="GO" id="GO:0005525">
    <property type="term" value="F:GTP binding"/>
    <property type="evidence" value="ECO:0007669"/>
    <property type="project" value="UniProtKB-KW"/>
</dbReference>
<dbReference type="CDD" id="cd00154">
    <property type="entry name" value="Rab"/>
    <property type="match status" value="1"/>
</dbReference>
<dbReference type="PANTHER" id="PTHR47981:SF20">
    <property type="entry name" value="RAS-RELATED PROTEIN RAB-7A"/>
    <property type="match status" value="1"/>
</dbReference>
<evidence type="ECO:0000313" key="6">
    <source>
        <dbReference type="Proteomes" id="UP000008076"/>
    </source>
</evidence>
<dbReference type="SMART" id="SM00175">
    <property type="entry name" value="RAB"/>
    <property type="match status" value="1"/>
</dbReference>
<dbReference type="GO" id="GO:0004767">
    <property type="term" value="F:sphingomyelin phosphodiesterase activity"/>
    <property type="evidence" value="ECO:0007669"/>
    <property type="project" value="UniProtKB-EC"/>
</dbReference>
<comment type="similarity">
    <text evidence="2">Belongs to the small GTPase superfamily. Rho family.</text>
</comment>
<dbReference type="SUPFAM" id="SSF52540">
    <property type="entry name" value="P-loop containing nucleoside triphosphate hydrolases"/>
    <property type="match status" value="1"/>
</dbReference>
<dbReference type="GO" id="GO:0005770">
    <property type="term" value="C:late endosome"/>
    <property type="evidence" value="ECO:0007669"/>
    <property type="project" value="TreeGrafter"/>
</dbReference>
<evidence type="ECO:0000313" key="5">
    <source>
        <dbReference type="EMBL" id="EDR22619.1"/>
    </source>
</evidence>
<organism evidence="6">
    <name type="scientific">Entamoeba dispar (strain ATCC PRA-260 / SAW760)</name>
    <dbReference type="NCBI Taxonomy" id="370354"/>
    <lineage>
        <taxon>Eukaryota</taxon>
        <taxon>Amoebozoa</taxon>
        <taxon>Evosea</taxon>
        <taxon>Archamoebae</taxon>
        <taxon>Mastigamoebida</taxon>
        <taxon>Entamoebidae</taxon>
        <taxon>Entamoeba</taxon>
    </lineage>
</organism>
<dbReference type="KEGG" id="edi:EDI_114920"/>
<dbReference type="GO" id="GO:0003924">
    <property type="term" value="F:GTPase activity"/>
    <property type="evidence" value="ECO:0007669"/>
    <property type="project" value="InterPro"/>
</dbReference>
<dbReference type="PROSITE" id="PS51421">
    <property type="entry name" value="RAS"/>
    <property type="match status" value="1"/>
</dbReference>
<dbReference type="Proteomes" id="UP000008076">
    <property type="component" value="Unassembled WGS sequence"/>
</dbReference>
<dbReference type="InterPro" id="IPR005225">
    <property type="entry name" value="Small_GTP-bd"/>
</dbReference>
<dbReference type="PANTHER" id="PTHR47981">
    <property type="entry name" value="RAB FAMILY"/>
    <property type="match status" value="1"/>
</dbReference>
<dbReference type="NCBIfam" id="TIGR00231">
    <property type="entry name" value="small_GTP"/>
    <property type="match status" value="1"/>
</dbReference>
<dbReference type="GeneID" id="5886117"/>
<name>B0ES71_ENTDS</name>
<proteinExistence type="inferred from homology"/>
<dbReference type="GO" id="GO:0090385">
    <property type="term" value="P:phagosome-lysosome fusion"/>
    <property type="evidence" value="ECO:0007669"/>
    <property type="project" value="TreeGrafter"/>
</dbReference>
<dbReference type="OMA" id="EICDKEV"/>
<sequence length="233" mass="27081">MLKVLRKFKKENKKHKFNFKININNMANKIKIGLLGDMGVGKTCIVQRFCFHKYKDLYESTIGIEMSDQEVVVDNQSYPIQIWDTAGQERFRSVSRVFFTDIKGIFIVFSLDNMESLNHCKDWLDDFYSLVDQSKNIPVVLVGNKLDLITDENNVRVPEDIIKKFVSNNDIPLYIETSSKKDINIDTAFQEMVSIIIKRNLHISEKKNEIIEITQEQENLPKRSSQTTNDCSC</sequence>
<dbReference type="EC" id="3.1.4.12" evidence="5"/>
<gene>
    <name evidence="5" type="ORF">EDI_114920</name>
</gene>
<dbReference type="Gene3D" id="3.40.50.300">
    <property type="entry name" value="P-loop containing nucleotide triphosphate hydrolases"/>
    <property type="match status" value="1"/>
</dbReference>
<keyword evidence="6" id="KW-1185">Reference proteome</keyword>
<protein>
    <submittedName>
        <fullName evidence="5">GTP-binding protein YPT7, putative</fullName>
        <ecNumber evidence="5">3.1.4.12</ecNumber>
    </submittedName>
</protein>
<evidence type="ECO:0000256" key="1">
    <source>
        <dbReference type="ARBA" id="ARBA00006270"/>
    </source>
</evidence>
<dbReference type="OrthoDB" id="24979at2759"/>
<reference evidence="6" key="1">
    <citation type="submission" date="2007-12" db="EMBL/GenBank/DDBJ databases">
        <title>Annotation of Entamoeba dispar SAW760.</title>
        <authorList>
            <person name="Lorenzi H."/>
            <person name="Inman J."/>
            <person name="Schobel S."/>
            <person name="Amedeo P."/>
            <person name="Caler E."/>
        </authorList>
    </citation>
    <scope>NUCLEOTIDE SEQUENCE [LARGE SCALE GENOMIC DNA]</scope>
    <source>
        <strain evidence="6">ATCC PRA-260 / SAW760</strain>
    </source>
</reference>
<keyword evidence="3" id="KW-0547">Nucleotide-binding</keyword>
<dbReference type="AlphaFoldDB" id="B0ES71"/>
<dbReference type="SMART" id="SM00173">
    <property type="entry name" value="RAS"/>
    <property type="match status" value="1"/>
</dbReference>
<dbReference type="PROSITE" id="PS51419">
    <property type="entry name" value="RAB"/>
    <property type="match status" value="1"/>
</dbReference>
<dbReference type="RefSeq" id="XP_001740937.1">
    <property type="nucleotide sequence ID" value="XM_001740885.1"/>
</dbReference>
<dbReference type="SMART" id="SM00174">
    <property type="entry name" value="RHO"/>
    <property type="match status" value="1"/>
</dbReference>
<accession>B0ES71</accession>
<dbReference type="eggNOG" id="KOG0097">
    <property type="taxonomic scope" value="Eukaryota"/>
</dbReference>